<organism evidence="1 2">
    <name type="scientific">Sagittula salina</name>
    <dbReference type="NCBI Taxonomy" id="2820268"/>
    <lineage>
        <taxon>Bacteria</taxon>
        <taxon>Pseudomonadati</taxon>
        <taxon>Pseudomonadota</taxon>
        <taxon>Alphaproteobacteria</taxon>
        <taxon>Rhodobacterales</taxon>
        <taxon>Roseobacteraceae</taxon>
        <taxon>Sagittula</taxon>
    </lineage>
</organism>
<comment type="caution">
    <text evidence="1">The sequence shown here is derived from an EMBL/GenBank/DDBJ whole genome shotgun (WGS) entry which is preliminary data.</text>
</comment>
<dbReference type="RefSeq" id="WP_209361351.1">
    <property type="nucleotide sequence ID" value="NZ_JAGISH010000007.1"/>
</dbReference>
<sequence>MTDLSETRPCLKRLPAVLRHRRSSNQTKPFFGFLEATQLPPASSIRCSQALKRLAPFGEEIRKSSTMPAAKPSQASIGNTIKAIVAAGLTPGAVHVNADGGFHVDIHFPAQVVDEADQRKAAKEAALDWEAVA</sequence>
<reference evidence="1" key="1">
    <citation type="submission" date="2021-03" db="EMBL/GenBank/DDBJ databases">
        <title>Sagittula salina sp. nov. strain M10.9X isolated from the marine waste.</title>
        <authorList>
            <person name="Satari L."/>
            <person name="Molina-Menor E."/>
            <person name="Vidal-Verdu A."/>
            <person name="Pascual J."/>
            <person name="Pereto J."/>
            <person name="Porcar M."/>
        </authorList>
    </citation>
    <scope>NUCLEOTIDE SEQUENCE</scope>
    <source>
        <strain evidence="1">M10.9X</strain>
    </source>
</reference>
<dbReference type="Proteomes" id="UP000675940">
    <property type="component" value="Unassembled WGS sequence"/>
</dbReference>
<evidence type="ECO:0000313" key="1">
    <source>
        <dbReference type="EMBL" id="MBP0483401.1"/>
    </source>
</evidence>
<proteinExistence type="predicted"/>
<accession>A0A940MKX7</accession>
<dbReference type="AlphaFoldDB" id="A0A940MKX7"/>
<gene>
    <name evidence="1" type="ORF">J5474_12985</name>
</gene>
<keyword evidence="2" id="KW-1185">Reference proteome</keyword>
<protein>
    <submittedName>
        <fullName evidence="1">Uncharacterized protein</fullName>
    </submittedName>
</protein>
<dbReference type="EMBL" id="JAGISH010000007">
    <property type="protein sequence ID" value="MBP0483401.1"/>
    <property type="molecule type" value="Genomic_DNA"/>
</dbReference>
<name>A0A940MKX7_9RHOB</name>
<evidence type="ECO:0000313" key="2">
    <source>
        <dbReference type="Proteomes" id="UP000675940"/>
    </source>
</evidence>